<feature type="transmembrane region" description="Helical" evidence="1">
    <location>
        <begin position="17"/>
        <end position="36"/>
    </location>
</feature>
<dbReference type="GeneID" id="78529607"/>
<evidence type="ECO:0000256" key="1">
    <source>
        <dbReference type="SAM" id="Phobius"/>
    </source>
</evidence>
<gene>
    <name evidence="2" type="ORF">GGR48_001782</name>
</gene>
<name>A0A7W6ACS0_9SPHN</name>
<comment type="caution">
    <text evidence="2">The sequence shown here is derived from an EMBL/GenBank/DDBJ whole genome shotgun (WGS) entry which is preliminary data.</text>
</comment>
<dbReference type="EMBL" id="JACIDH010000006">
    <property type="protein sequence ID" value="MBB3879355.1"/>
    <property type="molecule type" value="Genomic_DNA"/>
</dbReference>
<organism evidence="2 3">
    <name type="scientific">Sphingomonas pseudosanguinis</name>
    <dbReference type="NCBI Taxonomy" id="413712"/>
    <lineage>
        <taxon>Bacteria</taxon>
        <taxon>Pseudomonadati</taxon>
        <taxon>Pseudomonadota</taxon>
        <taxon>Alphaproteobacteria</taxon>
        <taxon>Sphingomonadales</taxon>
        <taxon>Sphingomonadaceae</taxon>
        <taxon>Sphingomonas</taxon>
    </lineage>
</organism>
<accession>A0A7W6ACS0</accession>
<keyword evidence="3" id="KW-1185">Reference proteome</keyword>
<keyword evidence="1" id="KW-0472">Membrane</keyword>
<reference evidence="2 3" key="1">
    <citation type="submission" date="2020-08" db="EMBL/GenBank/DDBJ databases">
        <title>Genomic Encyclopedia of Type Strains, Phase IV (KMG-IV): sequencing the most valuable type-strain genomes for metagenomic binning, comparative biology and taxonomic classification.</title>
        <authorList>
            <person name="Goeker M."/>
        </authorList>
    </citation>
    <scope>NUCLEOTIDE SEQUENCE [LARGE SCALE GENOMIC DNA]</scope>
    <source>
        <strain evidence="2 3">DSM 19512</strain>
    </source>
</reference>
<dbReference type="RefSeq" id="WP_007406524.1">
    <property type="nucleotide sequence ID" value="NZ_CP189888.1"/>
</dbReference>
<keyword evidence="1" id="KW-1133">Transmembrane helix</keyword>
<keyword evidence="1" id="KW-0812">Transmembrane</keyword>
<evidence type="ECO:0000313" key="3">
    <source>
        <dbReference type="Proteomes" id="UP000538670"/>
    </source>
</evidence>
<protein>
    <submittedName>
        <fullName evidence="2">Preprotein translocase subunit SecD</fullName>
    </submittedName>
</protein>
<dbReference type="Proteomes" id="UP000538670">
    <property type="component" value="Unassembled WGS sequence"/>
</dbReference>
<sequence>MTPDDSNRIRAKQRARATVMALLLGFLVVLIFFITLSKIRSGMH</sequence>
<evidence type="ECO:0000313" key="2">
    <source>
        <dbReference type="EMBL" id="MBB3879355.1"/>
    </source>
</evidence>
<proteinExistence type="predicted"/>
<dbReference type="AlphaFoldDB" id="A0A7W6ACS0"/>